<gene>
    <name evidence="1" type="ORF">EsVE80_21690</name>
</gene>
<dbReference type="Proteomes" id="UP000502998">
    <property type="component" value="Chromosome"/>
</dbReference>
<evidence type="ECO:0000313" key="1">
    <source>
        <dbReference type="EMBL" id="BCA86646.1"/>
    </source>
</evidence>
<dbReference type="KEGG" id="esg:EsVE80_21690"/>
<dbReference type="AlphaFoldDB" id="A0A679IN01"/>
<organism evidence="1 2">
    <name type="scientific">Enterococcus saigonensis</name>
    <dbReference type="NCBI Taxonomy" id="1805431"/>
    <lineage>
        <taxon>Bacteria</taxon>
        <taxon>Bacillati</taxon>
        <taxon>Bacillota</taxon>
        <taxon>Bacilli</taxon>
        <taxon>Lactobacillales</taxon>
        <taxon>Enterococcaceae</taxon>
        <taxon>Enterococcus</taxon>
    </lineage>
</organism>
<evidence type="ECO:0000313" key="2">
    <source>
        <dbReference type="Proteomes" id="UP000502998"/>
    </source>
</evidence>
<dbReference type="EMBL" id="AP022822">
    <property type="protein sequence ID" value="BCA86646.1"/>
    <property type="molecule type" value="Genomic_DNA"/>
</dbReference>
<reference evidence="1 2" key="1">
    <citation type="submission" date="2020-02" db="EMBL/GenBank/DDBJ databases">
        <title>Characterization of vanA genotype vancomycin-resistant Enterococcus saigonensis VE80.</title>
        <authorList>
            <person name="Harada T."/>
            <person name="Motooka D."/>
            <person name="Nakamura S."/>
            <person name="Yamamoto Y."/>
            <person name="Kawahara R."/>
            <person name="Kawatsu K."/>
        </authorList>
    </citation>
    <scope>NUCLEOTIDE SEQUENCE [LARGE SCALE GENOMIC DNA]</scope>
    <source>
        <strain evidence="1 2">VE80</strain>
    </source>
</reference>
<keyword evidence="2" id="KW-1185">Reference proteome</keyword>
<sequence>MKYMMMEVYEAIKNDTTIASLVDSDRIKFFEAPETLDTSKPFIIIDSTLGPSTSAYFAANKEMSKQFSYQINVESTNYLTTKKIAKAVQDVMRKMEFGQLTGGLDTYFAETKRYVDARRYRKNTKIHDTDY</sequence>
<name>A0A679IN01_9ENTE</name>
<protein>
    <recommendedName>
        <fullName evidence="3">DUF3168 domain-containing protein</fullName>
    </recommendedName>
</protein>
<proteinExistence type="predicted"/>
<accession>A0A679IN01</accession>
<evidence type="ECO:0008006" key="3">
    <source>
        <dbReference type="Google" id="ProtNLM"/>
    </source>
</evidence>
<dbReference type="RefSeq" id="WP_173103766.1">
    <property type="nucleotide sequence ID" value="NZ_AP022822.1"/>
</dbReference>